<accession>S7W801</accession>
<proteinExistence type="predicted"/>
<dbReference type="EMBL" id="ATCN01000450">
    <property type="protein sequence ID" value="EPR78995.1"/>
    <property type="molecule type" value="Genomic_DNA"/>
</dbReference>
<reference evidence="2" key="1">
    <citation type="journal article" date="2013" name="PLoS Genet.">
        <title>The genome of Spraguea lophii and the basis of host-microsporidian interactions.</title>
        <authorList>
            <person name="Campbell S.E."/>
            <person name="Williams T.A."/>
            <person name="Yousuf A."/>
            <person name="Soanes D.M."/>
            <person name="Paszkiewicz K.H."/>
            <person name="Williams B.A.P."/>
        </authorList>
    </citation>
    <scope>NUCLEOTIDE SEQUENCE [LARGE SCALE GENOMIC DNA]</scope>
    <source>
        <strain evidence="2">42_110</strain>
    </source>
</reference>
<comment type="caution">
    <text evidence="1">The sequence shown here is derived from an EMBL/GenBank/DDBJ whole genome shotgun (WGS) entry which is preliminary data.</text>
</comment>
<dbReference type="InParanoid" id="S7W801"/>
<dbReference type="Proteomes" id="UP000014978">
    <property type="component" value="Unassembled WGS sequence"/>
</dbReference>
<dbReference type="HOGENOM" id="CLU_689229_0_0_1"/>
<name>S7W801_SPRLO</name>
<gene>
    <name evidence="1" type="ORF">SLOPH_934</name>
</gene>
<sequence>MYFFLTIFYYLNFIHEAKTSKIIGERGYEMKQQNNIIGNFRQNIMDNQVGKMIKDKVYSLKNEVYTPTSGFTNKTTVSADNTVNIILPSIDSMYSSIISSNEILKERVNSSFLSLKTTLKGIINKHGVEEKQIIENVIATANTELEDKIILALDDASNTMRLRTADQNTTVLADVPPILQKKNTTLPPILIGIVDASRPTISSIIQNCETEIINNLTSLITAGNNSIYDQVKILIKKPSNKPHVILKKIKYPKGDDIANSLNPIKDDLFNKIKTVLLALIPELKDAVTQEINNEINDLTTYITDADSLFINDLKQIINDILPQATLFINEYINYATTEIIALLEGKRDIIIKEILSAIDSFLVDLENIVINSKSAEIETLTQLAAERNKVILNMLLKQDS</sequence>
<evidence type="ECO:0000313" key="2">
    <source>
        <dbReference type="Proteomes" id="UP000014978"/>
    </source>
</evidence>
<dbReference type="AlphaFoldDB" id="S7W801"/>
<keyword evidence="2" id="KW-1185">Reference proteome</keyword>
<dbReference type="OMA" id="FCINEIA"/>
<evidence type="ECO:0000313" key="1">
    <source>
        <dbReference type="EMBL" id="EPR78995.1"/>
    </source>
</evidence>
<protein>
    <submittedName>
        <fullName evidence="1">Uncharacterized protein</fullName>
    </submittedName>
</protein>
<dbReference type="VEuPathDB" id="MicrosporidiaDB:SLOPH_934"/>
<organism evidence="1 2">
    <name type="scientific">Spraguea lophii (strain 42_110)</name>
    <name type="common">Microsporidian parasite</name>
    <dbReference type="NCBI Taxonomy" id="1358809"/>
    <lineage>
        <taxon>Eukaryota</taxon>
        <taxon>Fungi</taxon>
        <taxon>Fungi incertae sedis</taxon>
        <taxon>Microsporidia</taxon>
        <taxon>Spragueidae</taxon>
        <taxon>Spraguea</taxon>
    </lineage>
</organism>